<accession>A0A7L9J6L8</accession>
<feature type="transmembrane region" description="Helical" evidence="2">
    <location>
        <begin position="102"/>
        <end position="126"/>
    </location>
</feature>
<protein>
    <submittedName>
        <fullName evidence="3">DUF3618 domain-containing protein</fullName>
    </submittedName>
</protein>
<reference evidence="3 4" key="1">
    <citation type="submission" date="2020-10" db="EMBL/GenBank/DDBJ databases">
        <title>Janibacter indicus TT2 genome sequence.</title>
        <authorList>
            <person name="Lee K."/>
            <person name="Ganzorig M."/>
        </authorList>
    </citation>
    <scope>NUCLEOTIDE SEQUENCE [LARGE SCALE GENOMIC DNA]</scope>
    <source>
        <strain evidence="3 4">TT2</strain>
    </source>
</reference>
<evidence type="ECO:0000256" key="2">
    <source>
        <dbReference type="SAM" id="Phobius"/>
    </source>
</evidence>
<dbReference type="InterPro" id="IPR022062">
    <property type="entry name" value="DUF3618"/>
</dbReference>
<feature type="region of interest" description="Disordered" evidence="1">
    <location>
        <begin position="1"/>
        <end position="35"/>
    </location>
</feature>
<name>A0A7L9J6L8_9MICO</name>
<keyword evidence="2" id="KW-0812">Transmembrane</keyword>
<proteinExistence type="predicted"/>
<dbReference type="EMBL" id="CP062789">
    <property type="protein sequence ID" value="QOK24697.1"/>
    <property type="molecule type" value="Genomic_DNA"/>
</dbReference>
<dbReference type="AlphaFoldDB" id="A0A7L9J6L8"/>
<feature type="compositionally biased region" description="Polar residues" evidence="1">
    <location>
        <begin position="11"/>
        <end position="29"/>
    </location>
</feature>
<keyword evidence="2" id="KW-1133">Transmembrane helix</keyword>
<dbReference type="Pfam" id="PF12277">
    <property type="entry name" value="DUF3618"/>
    <property type="match status" value="1"/>
</dbReference>
<organism evidence="3 4">
    <name type="scientific">Janibacter indicus</name>
    <dbReference type="NCBI Taxonomy" id="857417"/>
    <lineage>
        <taxon>Bacteria</taxon>
        <taxon>Bacillati</taxon>
        <taxon>Actinomycetota</taxon>
        <taxon>Actinomycetes</taxon>
        <taxon>Micrococcales</taxon>
        <taxon>Intrasporangiaceae</taxon>
        <taxon>Janibacter</taxon>
    </lineage>
</organism>
<dbReference type="Proteomes" id="UP000593998">
    <property type="component" value="Chromosome"/>
</dbReference>
<gene>
    <name evidence="3" type="ORF">IGS73_15080</name>
</gene>
<evidence type="ECO:0000313" key="4">
    <source>
        <dbReference type="Proteomes" id="UP000593998"/>
    </source>
</evidence>
<sequence>MSPRSRKRAAVSTNESNEPVNNASTATESDSTDPAKIEADIARHREDLSATVDELTDRLDVKKRAKRQVNDLKMHAADFKGQGLNRVQDLKTRAQQPQNVELATLAAQVLALVAGVAAVAGAIWWWRR</sequence>
<keyword evidence="2" id="KW-0472">Membrane</keyword>
<evidence type="ECO:0000256" key="1">
    <source>
        <dbReference type="SAM" id="MobiDB-lite"/>
    </source>
</evidence>
<evidence type="ECO:0000313" key="3">
    <source>
        <dbReference type="EMBL" id="QOK24697.1"/>
    </source>
</evidence>